<dbReference type="SMART" id="SM00248">
    <property type="entry name" value="ANK"/>
    <property type="match status" value="3"/>
</dbReference>
<dbReference type="SUPFAM" id="SSF48403">
    <property type="entry name" value="Ankyrin repeat"/>
    <property type="match status" value="1"/>
</dbReference>
<evidence type="ECO:0000256" key="3">
    <source>
        <dbReference type="PROSITE-ProRule" id="PRU00023"/>
    </source>
</evidence>
<keyword evidence="1" id="KW-0677">Repeat</keyword>
<dbReference type="Pfam" id="PF12796">
    <property type="entry name" value="Ank_2"/>
    <property type="match status" value="1"/>
</dbReference>
<dbReference type="PRINTS" id="PR01415">
    <property type="entry name" value="ANKYRIN"/>
</dbReference>
<dbReference type="Gene3D" id="1.25.40.20">
    <property type="entry name" value="Ankyrin repeat-containing domain"/>
    <property type="match status" value="1"/>
</dbReference>
<dbReference type="PROSITE" id="PS50297">
    <property type="entry name" value="ANK_REP_REGION"/>
    <property type="match status" value="1"/>
</dbReference>
<name>A0A3B4BM26_9GOBI</name>
<proteinExistence type="predicted"/>
<feature type="repeat" description="ANK" evidence="3">
    <location>
        <begin position="66"/>
        <end position="98"/>
    </location>
</feature>
<dbReference type="PANTHER" id="PTHR24198:SF187">
    <property type="entry name" value="ANKYRIN REPEAT AND SOCS BOX CONTAINING 15"/>
    <property type="match status" value="1"/>
</dbReference>
<reference evidence="4" key="2">
    <citation type="submission" date="2025-09" db="UniProtKB">
        <authorList>
            <consortium name="Ensembl"/>
        </authorList>
    </citation>
    <scope>IDENTIFICATION</scope>
</reference>
<dbReference type="InterPro" id="IPR002110">
    <property type="entry name" value="Ankyrin_rpt"/>
</dbReference>
<evidence type="ECO:0000313" key="4">
    <source>
        <dbReference type="Ensembl" id="ENSPMGP00000029510.1"/>
    </source>
</evidence>
<organism evidence="4 5">
    <name type="scientific">Periophthalmus magnuspinnatus</name>
    <dbReference type="NCBI Taxonomy" id="409849"/>
    <lineage>
        <taxon>Eukaryota</taxon>
        <taxon>Metazoa</taxon>
        <taxon>Chordata</taxon>
        <taxon>Craniata</taxon>
        <taxon>Vertebrata</taxon>
        <taxon>Euteleostomi</taxon>
        <taxon>Actinopterygii</taxon>
        <taxon>Neopterygii</taxon>
        <taxon>Teleostei</taxon>
        <taxon>Neoteleostei</taxon>
        <taxon>Acanthomorphata</taxon>
        <taxon>Gobiaria</taxon>
        <taxon>Gobiiformes</taxon>
        <taxon>Gobioidei</taxon>
        <taxon>Gobiidae</taxon>
        <taxon>Oxudercinae</taxon>
        <taxon>Periophthalmus</taxon>
    </lineage>
</organism>
<dbReference type="Ensembl" id="ENSPMGT00000031410.1">
    <property type="protein sequence ID" value="ENSPMGP00000029510.1"/>
    <property type="gene ID" value="ENSPMGG00000023744.1"/>
</dbReference>
<dbReference type="PANTHER" id="PTHR24198">
    <property type="entry name" value="ANKYRIN REPEAT AND PROTEIN KINASE DOMAIN-CONTAINING PROTEIN"/>
    <property type="match status" value="1"/>
</dbReference>
<keyword evidence="2 3" id="KW-0040">ANK repeat</keyword>
<dbReference type="GO" id="GO:0005737">
    <property type="term" value="C:cytoplasm"/>
    <property type="evidence" value="ECO:0007669"/>
    <property type="project" value="TreeGrafter"/>
</dbReference>
<keyword evidence="5" id="KW-1185">Reference proteome</keyword>
<sequence length="233" mass="26435">MLKYDDFLLLVLSALRTLLPLTSKRAILMSGHSPVHAAADGGQPQCLQLLIDNGFDVNVLLNYGDLRRSPLYFAVCNGDITCAQMLLEAGARSDLDPLRCILVAIRAERYELVRLLLTYGADVNCYFNAISHTVFPTGLQYCLRDPLMLRLLLNGGYDDKGGCLQAGEHHPNCEIRGWQHHVVGLFCCRRDWWTSQNRCIMRKEHYVEILKQHLKTSARKLKLGLKWGVPNRQ</sequence>
<dbReference type="STRING" id="409849.ENSPMGP00000029510"/>
<dbReference type="PROSITE" id="PS50088">
    <property type="entry name" value="ANK_REPEAT"/>
    <property type="match status" value="2"/>
</dbReference>
<protein>
    <submittedName>
        <fullName evidence="4">Uncharacterized protein</fullName>
    </submittedName>
</protein>
<dbReference type="AlphaFoldDB" id="A0A3B4BM26"/>
<reference evidence="4" key="1">
    <citation type="submission" date="2025-08" db="UniProtKB">
        <authorList>
            <consortium name="Ensembl"/>
        </authorList>
    </citation>
    <scope>IDENTIFICATION</scope>
</reference>
<dbReference type="InterPro" id="IPR036770">
    <property type="entry name" value="Ankyrin_rpt-contain_sf"/>
</dbReference>
<dbReference type="Proteomes" id="UP000261520">
    <property type="component" value="Unplaced"/>
</dbReference>
<evidence type="ECO:0000256" key="2">
    <source>
        <dbReference type="ARBA" id="ARBA00023043"/>
    </source>
</evidence>
<feature type="repeat" description="ANK" evidence="3">
    <location>
        <begin position="30"/>
        <end position="62"/>
    </location>
</feature>
<evidence type="ECO:0000256" key="1">
    <source>
        <dbReference type="ARBA" id="ARBA00022737"/>
    </source>
</evidence>
<accession>A0A3B4BM26</accession>
<evidence type="ECO:0000313" key="5">
    <source>
        <dbReference type="Proteomes" id="UP000261520"/>
    </source>
</evidence>